<dbReference type="AlphaFoldDB" id="B4VX14"/>
<sequence length="38" mass="4603">MLANRYLPIEDFQFLDQSNSLVLRTEIIKSHYLKQIKH</sequence>
<dbReference type="EMBL" id="DS989857">
    <property type="protein sequence ID" value="EDX73466.1"/>
    <property type="molecule type" value="Genomic_DNA"/>
</dbReference>
<protein>
    <submittedName>
        <fullName evidence="1">Uncharacterized protein</fullName>
    </submittedName>
</protein>
<proteinExistence type="predicted"/>
<keyword evidence="2" id="KW-1185">Reference proteome</keyword>
<dbReference type="Proteomes" id="UP000003835">
    <property type="component" value="Unassembled WGS sequence"/>
</dbReference>
<evidence type="ECO:0000313" key="2">
    <source>
        <dbReference type="Proteomes" id="UP000003835"/>
    </source>
</evidence>
<name>B4VX14_9CYAN</name>
<evidence type="ECO:0000313" key="1">
    <source>
        <dbReference type="EMBL" id="EDX73466.1"/>
    </source>
</evidence>
<organism evidence="1 2">
    <name type="scientific">Coleofasciculus chthonoplastes PCC 7420</name>
    <dbReference type="NCBI Taxonomy" id="118168"/>
    <lineage>
        <taxon>Bacteria</taxon>
        <taxon>Bacillati</taxon>
        <taxon>Cyanobacteriota</taxon>
        <taxon>Cyanophyceae</taxon>
        <taxon>Coleofasciculales</taxon>
        <taxon>Coleofasciculaceae</taxon>
        <taxon>Coleofasciculus</taxon>
    </lineage>
</organism>
<dbReference type="STRING" id="118168.MC7420_3640"/>
<gene>
    <name evidence="1" type="ORF">MC7420_3640</name>
</gene>
<dbReference type="HOGENOM" id="CLU_3326755_0_0_3"/>
<accession>B4VX14</accession>
<reference evidence="1 2" key="1">
    <citation type="submission" date="2008-07" db="EMBL/GenBank/DDBJ databases">
        <authorList>
            <person name="Tandeau de Marsac N."/>
            <person name="Ferriera S."/>
            <person name="Johnson J."/>
            <person name="Kravitz S."/>
            <person name="Beeson K."/>
            <person name="Sutton G."/>
            <person name="Rogers Y.-H."/>
            <person name="Friedman R."/>
            <person name="Frazier M."/>
            <person name="Venter J.C."/>
        </authorList>
    </citation>
    <scope>NUCLEOTIDE SEQUENCE [LARGE SCALE GENOMIC DNA]</scope>
    <source>
        <strain evidence="1 2">PCC 7420</strain>
    </source>
</reference>